<feature type="non-terminal residue" evidence="1">
    <location>
        <position position="1"/>
    </location>
</feature>
<organism evidence="1 2">
    <name type="scientific">Arabidopsis thaliana x Arabidopsis arenosa</name>
    <dbReference type="NCBI Taxonomy" id="1240361"/>
    <lineage>
        <taxon>Eukaryota</taxon>
        <taxon>Viridiplantae</taxon>
        <taxon>Streptophyta</taxon>
        <taxon>Embryophyta</taxon>
        <taxon>Tracheophyta</taxon>
        <taxon>Spermatophyta</taxon>
        <taxon>Magnoliopsida</taxon>
        <taxon>eudicotyledons</taxon>
        <taxon>Gunneridae</taxon>
        <taxon>Pentapetalae</taxon>
        <taxon>rosids</taxon>
        <taxon>malvids</taxon>
        <taxon>Brassicales</taxon>
        <taxon>Brassicaceae</taxon>
        <taxon>Camelineae</taxon>
        <taxon>Arabidopsis</taxon>
    </lineage>
</organism>
<gene>
    <name evidence="1" type="ORF">ISN45_Aa06g029600</name>
</gene>
<reference evidence="1 2" key="1">
    <citation type="submission" date="2020-12" db="EMBL/GenBank/DDBJ databases">
        <title>Concerted genomic and epigenomic changes stabilize Arabidopsis allopolyploids.</title>
        <authorList>
            <person name="Chen Z."/>
        </authorList>
    </citation>
    <scope>NUCLEOTIDE SEQUENCE [LARGE SCALE GENOMIC DNA]</scope>
    <source>
        <strain evidence="1">Allo738</strain>
        <tissue evidence="1">Leaf</tissue>
    </source>
</reference>
<dbReference type="EMBL" id="JAEFBK010000011">
    <property type="protein sequence ID" value="KAG7552356.1"/>
    <property type="molecule type" value="Genomic_DNA"/>
</dbReference>
<evidence type="ECO:0000313" key="2">
    <source>
        <dbReference type="Proteomes" id="UP000694240"/>
    </source>
</evidence>
<dbReference type="Proteomes" id="UP000694240">
    <property type="component" value="Chromosome 11"/>
</dbReference>
<sequence>QNNENYERICLDLWRWCKRELAAKRPSFVQILTSSRTSQGVLKGLHVF</sequence>
<proteinExistence type="predicted"/>
<dbReference type="AlphaFoldDB" id="A0A8T1Z1Q7"/>
<keyword evidence="2" id="KW-1185">Reference proteome</keyword>
<accession>A0A8T1Z1Q7</accession>
<protein>
    <submittedName>
        <fullName evidence="1">Uncharacterized protein</fullName>
    </submittedName>
</protein>
<name>A0A8T1Z1Q7_9BRAS</name>
<comment type="caution">
    <text evidence="1">The sequence shown here is derived from an EMBL/GenBank/DDBJ whole genome shotgun (WGS) entry which is preliminary data.</text>
</comment>
<evidence type="ECO:0000313" key="1">
    <source>
        <dbReference type="EMBL" id="KAG7552356.1"/>
    </source>
</evidence>